<dbReference type="RefSeq" id="WP_377552079.1">
    <property type="nucleotide sequence ID" value="NZ_JBHSBN010000031.1"/>
</dbReference>
<dbReference type="SUPFAM" id="SSF52540">
    <property type="entry name" value="P-loop containing nucleoside triphosphate hydrolases"/>
    <property type="match status" value="1"/>
</dbReference>
<sequence>MGEDAIEAIGLRRTYRSRTGWLRPQRREVAAVRGVDFTVGRGELFGLLGPNGAGKTTTIKMLNTLLIPTAGTARVCGFDVVGQTREVRRRIGYVFGGDRGLYDRLSARDNLRYFAELYGVPARNQKRRIAELLDLVSLTGRENERVEGYSRGMRQRLHIARGLLHSPEVLFLDEPSIGVDPVAARELRQTVSNLAAAGTTVLLTTHYMAEADELCDRIAVIAAGRIQALGTPAELRHHADGRQVLEVEAYGVTDDQLAAVHRLPGIRETSLVVRDAAQLITVQSDVGVDVQAGVLAALSGVRLGRVTARQPTLEDAYVAIVNRASARPVGHGADRAADAAVPA</sequence>
<keyword evidence="2" id="KW-0813">Transport</keyword>
<dbReference type="InterPro" id="IPR003593">
    <property type="entry name" value="AAA+_ATPase"/>
</dbReference>
<feature type="domain" description="ABC transporter" evidence="6">
    <location>
        <begin position="9"/>
        <end position="248"/>
    </location>
</feature>
<evidence type="ECO:0000256" key="1">
    <source>
        <dbReference type="ARBA" id="ARBA00004202"/>
    </source>
</evidence>
<keyword evidence="4 7" id="KW-0067">ATP-binding</keyword>
<reference evidence="8" key="1">
    <citation type="journal article" date="2019" name="Int. J. Syst. Evol. Microbiol.">
        <title>The Global Catalogue of Microorganisms (GCM) 10K type strain sequencing project: providing services to taxonomists for standard genome sequencing and annotation.</title>
        <authorList>
            <consortium name="The Broad Institute Genomics Platform"/>
            <consortium name="The Broad Institute Genome Sequencing Center for Infectious Disease"/>
            <person name="Wu L."/>
            <person name="Ma J."/>
        </authorList>
    </citation>
    <scope>NUCLEOTIDE SEQUENCE [LARGE SCALE GENOMIC DNA]</scope>
    <source>
        <strain evidence="8">2902at01</strain>
    </source>
</reference>
<dbReference type="InterPro" id="IPR027417">
    <property type="entry name" value="P-loop_NTPase"/>
</dbReference>
<dbReference type="GO" id="GO:0005524">
    <property type="term" value="F:ATP binding"/>
    <property type="evidence" value="ECO:0007669"/>
    <property type="project" value="UniProtKB-KW"/>
</dbReference>
<comment type="caution">
    <text evidence="7">The sequence shown here is derived from an EMBL/GenBank/DDBJ whole genome shotgun (WGS) entry which is preliminary data.</text>
</comment>
<keyword evidence="8" id="KW-1185">Reference proteome</keyword>
<accession>A0ABV8KV47</accession>
<evidence type="ECO:0000259" key="6">
    <source>
        <dbReference type="PROSITE" id="PS50893"/>
    </source>
</evidence>
<evidence type="ECO:0000256" key="2">
    <source>
        <dbReference type="ARBA" id="ARBA00022448"/>
    </source>
</evidence>
<dbReference type="InterPro" id="IPR050763">
    <property type="entry name" value="ABC_transporter_ATP-binding"/>
</dbReference>
<evidence type="ECO:0000313" key="7">
    <source>
        <dbReference type="EMBL" id="MFC4109986.1"/>
    </source>
</evidence>
<dbReference type="SMART" id="SM00382">
    <property type="entry name" value="AAA"/>
    <property type="match status" value="1"/>
</dbReference>
<proteinExistence type="predicted"/>
<dbReference type="PANTHER" id="PTHR42711:SF18">
    <property type="entry name" value="ABC TRANSPORTER, ATP-BINDING PROTEIN"/>
    <property type="match status" value="1"/>
</dbReference>
<evidence type="ECO:0000256" key="3">
    <source>
        <dbReference type="ARBA" id="ARBA00022741"/>
    </source>
</evidence>
<dbReference type="Pfam" id="PF00005">
    <property type="entry name" value="ABC_tran"/>
    <property type="match status" value="1"/>
</dbReference>
<dbReference type="EMBL" id="JBHSBN010000031">
    <property type="protein sequence ID" value="MFC4109986.1"/>
    <property type="molecule type" value="Genomic_DNA"/>
</dbReference>
<keyword evidence="3" id="KW-0547">Nucleotide-binding</keyword>
<comment type="subcellular location">
    <subcellularLocation>
        <location evidence="1">Cell membrane</location>
        <topology evidence="1">Peripheral membrane protein</topology>
    </subcellularLocation>
</comment>
<keyword evidence="5" id="KW-0046">Antibiotic resistance</keyword>
<gene>
    <name evidence="7" type="ORF">ACFOX0_29180</name>
</gene>
<evidence type="ECO:0000256" key="4">
    <source>
        <dbReference type="ARBA" id="ARBA00022840"/>
    </source>
</evidence>
<dbReference type="PROSITE" id="PS50893">
    <property type="entry name" value="ABC_TRANSPORTER_2"/>
    <property type="match status" value="1"/>
</dbReference>
<dbReference type="InterPro" id="IPR003439">
    <property type="entry name" value="ABC_transporter-like_ATP-bd"/>
</dbReference>
<evidence type="ECO:0000256" key="5">
    <source>
        <dbReference type="ARBA" id="ARBA00023251"/>
    </source>
</evidence>
<name>A0ABV8KV47_9ACTN</name>
<organism evidence="7 8">
    <name type="scientific">Micromonospora zhanjiangensis</name>
    <dbReference type="NCBI Taxonomy" id="1522057"/>
    <lineage>
        <taxon>Bacteria</taxon>
        <taxon>Bacillati</taxon>
        <taxon>Actinomycetota</taxon>
        <taxon>Actinomycetes</taxon>
        <taxon>Micromonosporales</taxon>
        <taxon>Micromonosporaceae</taxon>
        <taxon>Micromonospora</taxon>
    </lineage>
</organism>
<protein>
    <submittedName>
        <fullName evidence="7">ABC transporter ATP-binding protein</fullName>
    </submittedName>
</protein>
<dbReference type="Proteomes" id="UP001595868">
    <property type="component" value="Unassembled WGS sequence"/>
</dbReference>
<dbReference type="Gene3D" id="3.40.50.300">
    <property type="entry name" value="P-loop containing nucleotide triphosphate hydrolases"/>
    <property type="match status" value="1"/>
</dbReference>
<evidence type="ECO:0000313" key="8">
    <source>
        <dbReference type="Proteomes" id="UP001595868"/>
    </source>
</evidence>
<dbReference type="PANTHER" id="PTHR42711">
    <property type="entry name" value="ABC TRANSPORTER ATP-BINDING PROTEIN"/>
    <property type="match status" value="1"/>
</dbReference>